<dbReference type="GO" id="GO:0005886">
    <property type="term" value="C:plasma membrane"/>
    <property type="evidence" value="ECO:0007669"/>
    <property type="project" value="UniProtKB-SubCell"/>
</dbReference>
<comment type="similarity">
    <text evidence="2">Belongs to the chromate ion transporter (CHR) (TC 2.A.51) family.</text>
</comment>
<evidence type="ECO:0000256" key="6">
    <source>
        <dbReference type="ARBA" id="ARBA00023136"/>
    </source>
</evidence>
<feature type="transmembrane region" description="Helical" evidence="7">
    <location>
        <begin position="89"/>
        <end position="110"/>
    </location>
</feature>
<comment type="caution">
    <text evidence="8">The sequence shown here is derived from an EMBL/GenBank/DDBJ whole genome shotgun (WGS) entry which is preliminary data.</text>
</comment>
<keyword evidence="4 7" id="KW-0812">Transmembrane</keyword>
<evidence type="ECO:0000256" key="1">
    <source>
        <dbReference type="ARBA" id="ARBA00004651"/>
    </source>
</evidence>
<evidence type="ECO:0000313" key="8">
    <source>
        <dbReference type="EMBL" id="MVX56939.1"/>
    </source>
</evidence>
<dbReference type="AlphaFoldDB" id="A0A6L6YJL1"/>
<keyword evidence="3" id="KW-1003">Cell membrane</keyword>
<feature type="transmembrane region" description="Helical" evidence="7">
    <location>
        <begin position="122"/>
        <end position="143"/>
    </location>
</feature>
<evidence type="ECO:0000256" key="2">
    <source>
        <dbReference type="ARBA" id="ARBA00005262"/>
    </source>
</evidence>
<name>A0A6L6YJL1_9BURK</name>
<evidence type="ECO:0000313" key="9">
    <source>
        <dbReference type="Proteomes" id="UP000472580"/>
    </source>
</evidence>
<evidence type="ECO:0000256" key="5">
    <source>
        <dbReference type="ARBA" id="ARBA00022989"/>
    </source>
</evidence>
<dbReference type="InterPro" id="IPR052518">
    <property type="entry name" value="CHR_Transporter"/>
</dbReference>
<comment type="subcellular location">
    <subcellularLocation>
        <location evidence="1">Cell membrane</location>
        <topology evidence="1">Multi-pass membrane protein</topology>
    </subcellularLocation>
</comment>
<dbReference type="PANTHER" id="PTHR43663">
    <property type="entry name" value="CHROMATE TRANSPORT PROTEIN-RELATED"/>
    <property type="match status" value="1"/>
</dbReference>
<feature type="transmembrane region" description="Helical" evidence="7">
    <location>
        <begin position="175"/>
        <end position="193"/>
    </location>
</feature>
<organism evidence="8 9">
    <name type="scientific">Parasutterella muris</name>
    <dbReference type="NCBI Taxonomy" id="2565572"/>
    <lineage>
        <taxon>Bacteria</taxon>
        <taxon>Pseudomonadati</taxon>
        <taxon>Pseudomonadota</taxon>
        <taxon>Betaproteobacteria</taxon>
        <taxon>Burkholderiales</taxon>
        <taxon>Sutterellaceae</taxon>
        <taxon>Parasutterella</taxon>
    </lineage>
</organism>
<gene>
    <name evidence="8" type="ORF">E5987_06920</name>
</gene>
<keyword evidence="5 7" id="KW-1133">Transmembrane helix</keyword>
<dbReference type="RefSeq" id="WP_160335368.1">
    <property type="nucleotide sequence ID" value="NZ_WSRP01000018.1"/>
</dbReference>
<dbReference type="PANTHER" id="PTHR43663:SF1">
    <property type="entry name" value="CHROMATE TRANSPORTER"/>
    <property type="match status" value="1"/>
</dbReference>
<sequence length="200" mass="21988">MSASDISPDSLVCRPKNCWDLYISFTLMALQAFGGSTAIAQQFLVDQKKWLTQSQFLDLLTVSQVLPGPNIMILTILIGDRNFGWKGALASFLGMVSVPGTLMLSVFVFYQQFSDNPLVSQALVGMAASAAGMVAGAALKLVYNCRENIITPPVWILGLVLTFVTVGVMKISMLFILPILGIPLSLWAWYRFLKVEEHHK</sequence>
<dbReference type="InterPro" id="IPR003370">
    <property type="entry name" value="Chromate_transpt"/>
</dbReference>
<feature type="transmembrane region" description="Helical" evidence="7">
    <location>
        <begin position="21"/>
        <end position="44"/>
    </location>
</feature>
<evidence type="ECO:0000256" key="7">
    <source>
        <dbReference type="SAM" id="Phobius"/>
    </source>
</evidence>
<feature type="transmembrane region" description="Helical" evidence="7">
    <location>
        <begin position="56"/>
        <end position="77"/>
    </location>
</feature>
<evidence type="ECO:0000256" key="3">
    <source>
        <dbReference type="ARBA" id="ARBA00022475"/>
    </source>
</evidence>
<accession>A0A6L6YJL1</accession>
<dbReference type="Pfam" id="PF02417">
    <property type="entry name" value="Chromate_transp"/>
    <property type="match status" value="1"/>
</dbReference>
<proteinExistence type="inferred from homology"/>
<keyword evidence="6 7" id="KW-0472">Membrane</keyword>
<dbReference type="OrthoDB" id="8596378at2"/>
<reference evidence="8 9" key="1">
    <citation type="submission" date="2019-12" db="EMBL/GenBank/DDBJ databases">
        <title>Microbes associate with the intestines of laboratory mice.</title>
        <authorList>
            <person name="Navarre W."/>
            <person name="Wong E."/>
        </authorList>
    </citation>
    <scope>NUCLEOTIDE SEQUENCE [LARGE SCALE GENOMIC DNA]</scope>
    <source>
        <strain evidence="8 9">NM82_D38</strain>
    </source>
</reference>
<dbReference type="GO" id="GO:0015109">
    <property type="term" value="F:chromate transmembrane transporter activity"/>
    <property type="evidence" value="ECO:0007669"/>
    <property type="project" value="InterPro"/>
</dbReference>
<feature type="transmembrane region" description="Helical" evidence="7">
    <location>
        <begin position="150"/>
        <end position="169"/>
    </location>
</feature>
<evidence type="ECO:0000256" key="4">
    <source>
        <dbReference type="ARBA" id="ARBA00022692"/>
    </source>
</evidence>
<protein>
    <submittedName>
        <fullName evidence="8">Chromate transporter</fullName>
    </submittedName>
</protein>
<keyword evidence="9" id="KW-1185">Reference proteome</keyword>
<dbReference type="Proteomes" id="UP000472580">
    <property type="component" value="Unassembled WGS sequence"/>
</dbReference>
<dbReference type="EMBL" id="WSRP01000018">
    <property type="protein sequence ID" value="MVX56939.1"/>
    <property type="molecule type" value="Genomic_DNA"/>
</dbReference>